<dbReference type="EMBL" id="PDNB01000168">
    <property type="protein sequence ID" value="PGH01694.1"/>
    <property type="molecule type" value="Genomic_DNA"/>
</dbReference>
<dbReference type="OrthoDB" id="10042665at2759"/>
<evidence type="ECO:0000313" key="4">
    <source>
        <dbReference type="Proteomes" id="UP000223968"/>
    </source>
</evidence>
<organism evidence="3 4">
    <name type="scientific">Helicocarpus griseus UAMH5409</name>
    <dbReference type="NCBI Taxonomy" id="1447875"/>
    <lineage>
        <taxon>Eukaryota</taxon>
        <taxon>Fungi</taxon>
        <taxon>Dikarya</taxon>
        <taxon>Ascomycota</taxon>
        <taxon>Pezizomycotina</taxon>
        <taxon>Eurotiomycetes</taxon>
        <taxon>Eurotiomycetidae</taxon>
        <taxon>Onygenales</taxon>
        <taxon>Ajellomycetaceae</taxon>
        <taxon>Helicocarpus</taxon>
    </lineage>
</organism>
<dbReference type="PANTHER" id="PTHR46411">
    <property type="entry name" value="FAMILY ATPASE, PUTATIVE-RELATED"/>
    <property type="match status" value="1"/>
</dbReference>
<dbReference type="InterPro" id="IPR054289">
    <property type="entry name" value="DUF7025"/>
</dbReference>
<sequence>MSVEVKIEKDVGCYSYECGETREVHMHHNRKRDTTEDGTEHPGSCNEASVIWVASVVDEEAQDMQEEKKIAAVYYDDRPLELNTDVKNSDLQLDSTLKNIGNGLYPKHECPIWEGCVLEVTLQATASFPWEPSPNFDDTQRRIVPPQFESLQLSHVSESGVVIRSLFLYLKRVELVGYYPSFHESVPEEFLKTSYKWTKNVHFEATIFEPYAVLLHHFSQIEAFVQRSPLRHEKENDNGLLQDSEKESVNELVQLQADHVRSLYIFLKPRYEALILPCQKHLAQPIPCVAFDMLWYIFRPGTAVYIETSGAVHVCVVSKVRYQDKWCHLDLWYLDSDGS</sequence>
<evidence type="ECO:0000259" key="2">
    <source>
        <dbReference type="Pfam" id="PF22942"/>
    </source>
</evidence>
<gene>
    <name evidence="3" type="ORF">AJ79_07848</name>
</gene>
<evidence type="ECO:0000256" key="1">
    <source>
        <dbReference type="SAM" id="MobiDB-lite"/>
    </source>
</evidence>
<keyword evidence="4" id="KW-1185">Reference proteome</keyword>
<comment type="caution">
    <text evidence="3">The sequence shown here is derived from an EMBL/GenBank/DDBJ whole genome shotgun (WGS) entry which is preliminary data.</text>
</comment>
<feature type="domain" description="DUF7025" evidence="2">
    <location>
        <begin position="286"/>
        <end position="339"/>
    </location>
</feature>
<dbReference type="AlphaFoldDB" id="A0A2B7WQP8"/>
<protein>
    <recommendedName>
        <fullName evidence="2">DUF7025 domain-containing protein</fullName>
    </recommendedName>
</protein>
<dbReference type="Proteomes" id="UP000223968">
    <property type="component" value="Unassembled WGS sequence"/>
</dbReference>
<reference evidence="3 4" key="1">
    <citation type="submission" date="2017-10" db="EMBL/GenBank/DDBJ databases">
        <title>Comparative genomics in systemic dimorphic fungi from Ajellomycetaceae.</title>
        <authorList>
            <person name="Munoz J.F."/>
            <person name="Mcewen J.G."/>
            <person name="Clay O.K."/>
            <person name="Cuomo C.A."/>
        </authorList>
    </citation>
    <scope>NUCLEOTIDE SEQUENCE [LARGE SCALE GENOMIC DNA]</scope>
    <source>
        <strain evidence="3 4">UAMH5409</strain>
    </source>
</reference>
<proteinExistence type="predicted"/>
<evidence type="ECO:0000313" key="3">
    <source>
        <dbReference type="EMBL" id="PGH01694.1"/>
    </source>
</evidence>
<name>A0A2B7WQP8_9EURO</name>
<accession>A0A2B7WQP8</accession>
<feature type="region of interest" description="Disordered" evidence="1">
    <location>
        <begin position="25"/>
        <end position="44"/>
    </location>
</feature>
<dbReference type="Pfam" id="PF22942">
    <property type="entry name" value="DUF7025"/>
    <property type="match status" value="1"/>
</dbReference>
<dbReference type="PANTHER" id="PTHR46411:SF4">
    <property type="entry name" value="AAA+ ATPASE DOMAIN-CONTAINING PROTEIN"/>
    <property type="match status" value="1"/>
</dbReference>
<feature type="compositionally biased region" description="Basic and acidic residues" evidence="1">
    <location>
        <begin position="25"/>
        <end position="40"/>
    </location>
</feature>